<comment type="caution">
    <text evidence="9">The sequence shown here is derived from an EMBL/GenBank/DDBJ whole genome shotgun (WGS) entry which is preliminary data.</text>
</comment>
<dbReference type="Pfam" id="PF00067">
    <property type="entry name" value="p450"/>
    <property type="match status" value="1"/>
</dbReference>
<comment type="similarity">
    <text evidence="2">Belongs to the cytochrome P450 family.</text>
</comment>
<evidence type="ECO:0000256" key="8">
    <source>
        <dbReference type="SAM" id="SignalP"/>
    </source>
</evidence>
<accession>A0A2P5AE84</accession>
<evidence type="ECO:0000256" key="5">
    <source>
        <dbReference type="ARBA" id="ARBA00023002"/>
    </source>
</evidence>
<evidence type="ECO:0000256" key="7">
    <source>
        <dbReference type="ARBA" id="ARBA00023033"/>
    </source>
</evidence>
<dbReference type="InterPro" id="IPR001128">
    <property type="entry name" value="Cyt_P450"/>
</dbReference>
<dbReference type="Gene3D" id="1.10.630.10">
    <property type="entry name" value="Cytochrome P450"/>
    <property type="match status" value="2"/>
</dbReference>
<dbReference type="GO" id="GO:0004497">
    <property type="term" value="F:monooxygenase activity"/>
    <property type="evidence" value="ECO:0007669"/>
    <property type="project" value="UniProtKB-KW"/>
</dbReference>
<dbReference type="PANTHER" id="PTHR24296">
    <property type="entry name" value="CYTOCHROME P450"/>
    <property type="match status" value="1"/>
</dbReference>
<dbReference type="Proteomes" id="UP000237105">
    <property type="component" value="Unassembled WGS sequence"/>
</dbReference>
<keyword evidence="8" id="KW-0732">Signal</keyword>
<evidence type="ECO:0000256" key="2">
    <source>
        <dbReference type="ARBA" id="ARBA00010617"/>
    </source>
</evidence>
<dbReference type="AlphaFoldDB" id="A0A2P5AE84"/>
<evidence type="ECO:0000313" key="10">
    <source>
        <dbReference type="Proteomes" id="UP000237105"/>
    </source>
</evidence>
<sequence>MDFFSAVSFFFLFLLSLYVYLHFHTIPNKSVYAVTTTNPLNVEHMLKTNFENYPKGDGFIIVLCDFHDRGIFNSDGELWKVQRKTASYEFNTKSLRNFAMENIAVELETRLIPALEKASETDRVMDLQDVLERFSFDNVCKLAFDVDPCYLGRDGTTRAEFMQAFEDATMLSSGRFRYSFPYFWKVKRFLNIGIGRSRDEYDSALEFLRDIIISFILAGRDTMSSALTWFFWFLSSRPEI</sequence>
<organism evidence="9 10">
    <name type="scientific">Parasponia andersonii</name>
    <name type="common">Sponia andersonii</name>
    <dbReference type="NCBI Taxonomy" id="3476"/>
    <lineage>
        <taxon>Eukaryota</taxon>
        <taxon>Viridiplantae</taxon>
        <taxon>Streptophyta</taxon>
        <taxon>Embryophyta</taxon>
        <taxon>Tracheophyta</taxon>
        <taxon>Spermatophyta</taxon>
        <taxon>Magnoliopsida</taxon>
        <taxon>eudicotyledons</taxon>
        <taxon>Gunneridae</taxon>
        <taxon>Pentapetalae</taxon>
        <taxon>rosids</taxon>
        <taxon>fabids</taxon>
        <taxon>Rosales</taxon>
        <taxon>Cannabaceae</taxon>
        <taxon>Parasponia</taxon>
    </lineage>
</organism>
<keyword evidence="5" id="KW-0560">Oxidoreductase</keyword>
<dbReference type="GO" id="GO:0020037">
    <property type="term" value="F:heme binding"/>
    <property type="evidence" value="ECO:0007669"/>
    <property type="project" value="InterPro"/>
</dbReference>
<dbReference type="InterPro" id="IPR036396">
    <property type="entry name" value="Cyt_P450_sf"/>
</dbReference>
<dbReference type="GO" id="GO:0016705">
    <property type="term" value="F:oxidoreductase activity, acting on paired donors, with incorporation or reduction of molecular oxygen"/>
    <property type="evidence" value="ECO:0007669"/>
    <property type="project" value="InterPro"/>
</dbReference>
<name>A0A2P5AE84_PARAD</name>
<keyword evidence="10" id="KW-1185">Reference proteome</keyword>
<evidence type="ECO:0000256" key="6">
    <source>
        <dbReference type="ARBA" id="ARBA00023004"/>
    </source>
</evidence>
<dbReference type="EMBL" id="JXTB01000641">
    <property type="protein sequence ID" value="PON34826.1"/>
    <property type="molecule type" value="Genomic_DNA"/>
</dbReference>
<reference evidence="10" key="1">
    <citation type="submission" date="2016-06" db="EMBL/GenBank/DDBJ databases">
        <title>Parallel loss of symbiosis genes in relatives of nitrogen-fixing non-legume Parasponia.</title>
        <authorList>
            <person name="Van Velzen R."/>
            <person name="Holmer R."/>
            <person name="Bu F."/>
            <person name="Rutten L."/>
            <person name="Van Zeijl A."/>
            <person name="Liu W."/>
            <person name="Santuari L."/>
            <person name="Cao Q."/>
            <person name="Sharma T."/>
            <person name="Shen D."/>
            <person name="Roswanjaya Y."/>
            <person name="Wardhani T."/>
            <person name="Kalhor M.S."/>
            <person name="Jansen J."/>
            <person name="Van den Hoogen J."/>
            <person name="Gungor B."/>
            <person name="Hartog M."/>
            <person name="Hontelez J."/>
            <person name="Verver J."/>
            <person name="Yang W.-C."/>
            <person name="Schijlen E."/>
            <person name="Repin R."/>
            <person name="Schilthuizen M."/>
            <person name="Schranz E."/>
            <person name="Heidstra R."/>
            <person name="Miyata K."/>
            <person name="Fedorova E."/>
            <person name="Kohlen W."/>
            <person name="Bisseling T."/>
            <person name="Smit S."/>
            <person name="Geurts R."/>
        </authorList>
    </citation>
    <scope>NUCLEOTIDE SEQUENCE [LARGE SCALE GENOMIC DNA]</scope>
    <source>
        <strain evidence="10">cv. WU1-14</strain>
    </source>
</reference>
<dbReference type="SUPFAM" id="SSF48264">
    <property type="entry name" value="Cytochrome P450"/>
    <property type="match status" value="1"/>
</dbReference>
<evidence type="ECO:0000256" key="4">
    <source>
        <dbReference type="ARBA" id="ARBA00022723"/>
    </source>
</evidence>
<keyword evidence="7" id="KW-0503">Monooxygenase</keyword>
<dbReference type="OrthoDB" id="1711835at2759"/>
<dbReference type="GO" id="GO:0005506">
    <property type="term" value="F:iron ion binding"/>
    <property type="evidence" value="ECO:0007669"/>
    <property type="project" value="InterPro"/>
</dbReference>
<keyword evidence="3" id="KW-0349">Heme</keyword>
<evidence type="ECO:0000256" key="3">
    <source>
        <dbReference type="ARBA" id="ARBA00022617"/>
    </source>
</evidence>
<evidence type="ECO:0000256" key="1">
    <source>
        <dbReference type="ARBA" id="ARBA00001971"/>
    </source>
</evidence>
<keyword evidence="6" id="KW-0408">Iron</keyword>
<dbReference type="STRING" id="3476.A0A2P5AE84"/>
<protein>
    <submittedName>
        <fullName evidence="9">Cytochrome P</fullName>
    </submittedName>
</protein>
<feature type="chain" id="PRO_5015200060" evidence="8">
    <location>
        <begin position="24"/>
        <end position="240"/>
    </location>
</feature>
<proteinExistence type="inferred from homology"/>
<gene>
    <name evidence="9" type="ORF">PanWU01x14_341250</name>
</gene>
<evidence type="ECO:0000313" key="9">
    <source>
        <dbReference type="EMBL" id="PON34826.1"/>
    </source>
</evidence>
<feature type="signal peptide" evidence="8">
    <location>
        <begin position="1"/>
        <end position="23"/>
    </location>
</feature>
<comment type="cofactor">
    <cofactor evidence="1">
        <name>heme</name>
        <dbReference type="ChEBI" id="CHEBI:30413"/>
    </cofactor>
</comment>
<keyword evidence="4" id="KW-0479">Metal-binding</keyword>